<evidence type="ECO:0000256" key="1">
    <source>
        <dbReference type="SAM" id="MobiDB-lite"/>
    </source>
</evidence>
<comment type="caution">
    <text evidence="2">The sequence shown here is derived from an EMBL/GenBank/DDBJ whole genome shotgun (WGS) entry which is preliminary data.</text>
</comment>
<dbReference type="AlphaFoldDB" id="A0A512JQR4"/>
<proteinExistence type="predicted"/>
<protein>
    <submittedName>
        <fullName evidence="2">Uncharacterized protein</fullName>
    </submittedName>
</protein>
<accession>A0A512JQR4</accession>
<reference evidence="2 3" key="1">
    <citation type="submission" date="2019-07" db="EMBL/GenBank/DDBJ databases">
        <title>Whole genome shotgun sequence of Methylobacterium gnaphalii NBRC 107716.</title>
        <authorList>
            <person name="Hosoyama A."/>
            <person name="Uohara A."/>
            <person name="Ohji S."/>
            <person name="Ichikawa N."/>
        </authorList>
    </citation>
    <scope>NUCLEOTIDE SEQUENCE [LARGE SCALE GENOMIC DNA]</scope>
    <source>
        <strain evidence="2 3">NBRC 107716</strain>
    </source>
</reference>
<gene>
    <name evidence="2" type="ORF">MGN01_41500</name>
</gene>
<evidence type="ECO:0000313" key="3">
    <source>
        <dbReference type="Proteomes" id="UP000321750"/>
    </source>
</evidence>
<keyword evidence="3" id="KW-1185">Reference proteome</keyword>
<evidence type="ECO:0000313" key="2">
    <source>
        <dbReference type="EMBL" id="GEP12305.1"/>
    </source>
</evidence>
<name>A0A512JQR4_9HYPH</name>
<dbReference type="Proteomes" id="UP000321750">
    <property type="component" value="Unassembled WGS sequence"/>
</dbReference>
<feature type="region of interest" description="Disordered" evidence="1">
    <location>
        <begin position="43"/>
        <end position="65"/>
    </location>
</feature>
<feature type="compositionally biased region" description="Basic and acidic residues" evidence="1">
    <location>
        <begin position="55"/>
        <end position="65"/>
    </location>
</feature>
<organism evidence="2 3">
    <name type="scientific">Methylobacterium gnaphalii</name>
    <dbReference type="NCBI Taxonomy" id="1010610"/>
    <lineage>
        <taxon>Bacteria</taxon>
        <taxon>Pseudomonadati</taxon>
        <taxon>Pseudomonadota</taxon>
        <taxon>Alphaproteobacteria</taxon>
        <taxon>Hyphomicrobiales</taxon>
        <taxon>Methylobacteriaceae</taxon>
        <taxon>Methylobacterium</taxon>
    </lineage>
</organism>
<sequence length="65" mass="7445">MLRNHFYSDIRTRRREIGDSDGSAAAQLAVLPPQEHGMDLQKVWTPSPGSQSYSVRRECSWQRKG</sequence>
<dbReference type="EMBL" id="BJZV01000035">
    <property type="protein sequence ID" value="GEP12305.1"/>
    <property type="molecule type" value="Genomic_DNA"/>
</dbReference>